<sequence>MEQRLEFANDVVGRIGNSFDVIKFGLDMQPIFISMATTTSKIDAFRGQKTLILKSNIHCKPCVSLSGGRCQSKK</sequence>
<accession>A0A8X6QKI9</accession>
<proteinExistence type="predicted"/>
<reference evidence="1" key="1">
    <citation type="submission" date="2020-08" db="EMBL/GenBank/DDBJ databases">
        <title>Multicomponent nature underlies the extraordinary mechanical properties of spider dragline silk.</title>
        <authorList>
            <person name="Kono N."/>
            <person name="Nakamura H."/>
            <person name="Mori M."/>
            <person name="Yoshida Y."/>
            <person name="Ohtoshi R."/>
            <person name="Malay A.D."/>
            <person name="Moran D.A.P."/>
            <person name="Tomita M."/>
            <person name="Numata K."/>
            <person name="Arakawa K."/>
        </authorList>
    </citation>
    <scope>NUCLEOTIDE SEQUENCE</scope>
</reference>
<dbReference type="EMBL" id="BMAW01082666">
    <property type="protein sequence ID" value="GFU30206.1"/>
    <property type="molecule type" value="Genomic_DNA"/>
</dbReference>
<gene>
    <name evidence="1" type="ORF">NPIL_470541</name>
</gene>
<evidence type="ECO:0000313" key="2">
    <source>
        <dbReference type="Proteomes" id="UP000887013"/>
    </source>
</evidence>
<organism evidence="1 2">
    <name type="scientific">Nephila pilipes</name>
    <name type="common">Giant wood spider</name>
    <name type="synonym">Nephila maculata</name>
    <dbReference type="NCBI Taxonomy" id="299642"/>
    <lineage>
        <taxon>Eukaryota</taxon>
        <taxon>Metazoa</taxon>
        <taxon>Ecdysozoa</taxon>
        <taxon>Arthropoda</taxon>
        <taxon>Chelicerata</taxon>
        <taxon>Arachnida</taxon>
        <taxon>Araneae</taxon>
        <taxon>Araneomorphae</taxon>
        <taxon>Entelegynae</taxon>
        <taxon>Araneoidea</taxon>
        <taxon>Nephilidae</taxon>
        <taxon>Nephila</taxon>
    </lineage>
</organism>
<name>A0A8X6QKI9_NEPPI</name>
<evidence type="ECO:0000313" key="1">
    <source>
        <dbReference type="EMBL" id="GFU30206.1"/>
    </source>
</evidence>
<dbReference type="Proteomes" id="UP000887013">
    <property type="component" value="Unassembled WGS sequence"/>
</dbReference>
<comment type="caution">
    <text evidence="1">The sequence shown here is derived from an EMBL/GenBank/DDBJ whole genome shotgun (WGS) entry which is preliminary data.</text>
</comment>
<protein>
    <submittedName>
        <fullName evidence="1">Uncharacterized protein</fullName>
    </submittedName>
</protein>
<keyword evidence="2" id="KW-1185">Reference proteome</keyword>
<dbReference type="AlphaFoldDB" id="A0A8X6QKI9"/>